<protein>
    <recommendedName>
        <fullName evidence="4">Manganese lipoxygenase</fullName>
        <ecNumber evidence="3">1.13.11.45</ecNumber>
    </recommendedName>
</protein>
<comment type="caution">
    <text evidence="10">The sequence shown here is derived from an EMBL/GenBank/DDBJ whole genome shotgun (WGS) entry which is preliminary data.</text>
</comment>
<evidence type="ECO:0000259" key="9">
    <source>
        <dbReference type="PROSITE" id="PS51393"/>
    </source>
</evidence>
<evidence type="ECO:0000256" key="1">
    <source>
        <dbReference type="ARBA" id="ARBA00000366"/>
    </source>
</evidence>
<gene>
    <name evidence="10" type="ORF">BKA55DRAFT_695570</name>
</gene>
<evidence type="ECO:0000256" key="5">
    <source>
        <dbReference type="ARBA" id="ARBA00022723"/>
    </source>
</evidence>
<proteinExistence type="predicted"/>
<dbReference type="InterPro" id="IPR013819">
    <property type="entry name" value="LipOase_C"/>
</dbReference>
<dbReference type="SUPFAM" id="SSF48484">
    <property type="entry name" value="Lipoxigenase"/>
    <property type="match status" value="1"/>
</dbReference>
<evidence type="ECO:0000256" key="4">
    <source>
        <dbReference type="ARBA" id="ARBA00021175"/>
    </source>
</evidence>
<dbReference type="GO" id="GO:0043651">
    <property type="term" value="P:linoleic acid metabolic process"/>
    <property type="evidence" value="ECO:0007669"/>
    <property type="project" value="UniProtKB-ARBA"/>
</dbReference>
<evidence type="ECO:0000256" key="8">
    <source>
        <dbReference type="ARBA" id="ARBA00023211"/>
    </source>
</evidence>
<evidence type="ECO:0000256" key="7">
    <source>
        <dbReference type="ARBA" id="ARBA00023002"/>
    </source>
</evidence>
<dbReference type="Gene3D" id="1.20.245.10">
    <property type="entry name" value="Lipoxygenase-1, Domain 5"/>
    <property type="match status" value="1"/>
</dbReference>
<evidence type="ECO:0000313" key="10">
    <source>
        <dbReference type="EMBL" id="KAH7232146.1"/>
    </source>
</evidence>
<evidence type="ECO:0000256" key="6">
    <source>
        <dbReference type="ARBA" id="ARBA00022964"/>
    </source>
</evidence>
<dbReference type="PANTHER" id="PTHR11771">
    <property type="entry name" value="LIPOXYGENASE"/>
    <property type="match status" value="1"/>
</dbReference>
<keyword evidence="5" id="KW-0479">Metal-binding</keyword>
<accession>A0A9P9G4A0</accession>
<dbReference type="EMBL" id="JAGMUX010000019">
    <property type="protein sequence ID" value="KAH7232146.1"/>
    <property type="molecule type" value="Genomic_DNA"/>
</dbReference>
<dbReference type="OrthoDB" id="407298at2759"/>
<comment type="cofactor">
    <cofactor evidence="2">
        <name>Mn(2+)</name>
        <dbReference type="ChEBI" id="CHEBI:29035"/>
    </cofactor>
</comment>
<dbReference type="PROSITE" id="PS51393">
    <property type="entry name" value="LIPOXYGENASE_3"/>
    <property type="match status" value="1"/>
</dbReference>
<feature type="domain" description="Lipoxygenase" evidence="9">
    <location>
        <begin position="1"/>
        <end position="127"/>
    </location>
</feature>
<keyword evidence="11" id="KW-1185">Reference proteome</keyword>
<comment type="catalytic activity">
    <reaction evidence="1">
        <text>(9Z,12Z)-octadecadienoate + O2 = (11S)-hydroperoxy-(9Z,12Z)-octadecadienoate</text>
        <dbReference type="Rhea" id="RHEA:18993"/>
        <dbReference type="ChEBI" id="CHEBI:15379"/>
        <dbReference type="ChEBI" id="CHEBI:30245"/>
        <dbReference type="ChEBI" id="CHEBI:57467"/>
        <dbReference type="EC" id="1.13.11.45"/>
    </reaction>
</comment>
<evidence type="ECO:0000256" key="3">
    <source>
        <dbReference type="ARBA" id="ARBA00013178"/>
    </source>
</evidence>
<reference evidence="10" key="1">
    <citation type="journal article" date="2021" name="Nat. Commun.">
        <title>Genetic determinants of endophytism in the Arabidopsis root mycobiome.</title>
        <authorList>
            <person name="Mesny F."/>
            <person name="Miyauchi S."/>
            <person name="Thiergart T."/>
            <person name="Pickel B."/>
            <person name="Atanasova L."/>
            <person name="Karlsson M."/>
            <person name="Huettel B."/>
            <person name="Barry K.W."/>
            <person name="Haridas S."/>
            <person name="Chen C."/>
            <person name="Bauer D."/>
            <person name="Andreopoulos W."/>
            <person name="Pangilinan J."/>
            <person name="LaButti K."/>
            <person name="Riley R."/>
            <person name="Lipzen A."/>
            <person name="Clum A."/>
            <person name="Drula E."/>
            <person name="Henrissat B."/>
            <person name="Kohler A."/>
            <person name="Grigoriev I.V."/>
            <person name="Martin F.M."/>
            <person name="Hacquard S."/>
        </authorList>
    </citation>
    <scope>NUCLEOTIDE SEQUENCE</scope>
    <source>
        <strain evidence="10">MPI-CAGE-AT-0023</strain>
    </source>
</reference>
<keyword evidence="6" id="KW-0223">Dioxygenase</keyword>
<evidence type="ECO:0000256" key="2">
    <source>
        <dbReference type="ARBA" id="ARBA00001936"/>
    </source>
</evidence>
<keyword evidence="7" id="KW-0560">Oxidoreductase</keyword>
<dbReference type="InterPro" id="IPR000907">
    <property type="entry name" value="LipOase"/>
</dbReference>
<sequence length="127" mass="15066">MDHIVYKLLEPHWYKTLSRNATARSTLVPQIIKDLVGLKPAFLYQFIWCEFENFDYVGSYIPNELGRRGFPNTAQGLSDNKYKNYAYAKNMVSMWHCIREYVISTLLIYYDKNTADKMVEEDQYVQD</sequence>
<dbReference type="GeneID" id="70230121"/>
<dbReference type="RefSeq" id="XP_046043806.1">
    <property type="nucleotide sequence ID" value="XM_046200167.1"/>
</dbReference>
<dbReference type="EC" id="1.13.11.45" evidence="3"/>
<dbReference type="InterPro" id="IPR036226">
    <property type="entry name" value="LipOase_C_sf"/>
</dbReference>
<dbReference type="Proteomes" id="UP000720189">
    <property type="component" value="Unassembled WGS sequence"/>
</dbReference>
<dbReference type="Pfam" id="PF00305">
    <property type="entry name" value="Lipoxygenase"/>
    <property type="match status" value="1"/>
</dbReference>
<name>A0A9P9G4A0_FUSRE</name>
<evidence type="ECO:0000313" key="11">
    <source>
        <dbReference type="Proteomes" id="UP000720189"/>
    </source>
</evidence>
<organism evidence="10 11">
    <name type="scientific">Fusarium redolens</name>
    <dbReference type="NCBI Taxonomy" id="48865"/>
    <lineage>
        <taxon>Eukaryota</taxon>
        <taxon>Fungi</taxon>
        <taxon>Dikarya</taxon>
        <taxon>Ascomycota</taxon>
        <taxon>Pezizomycotina</taxon>
        <taxon>Sordariomycetes</taxon>
        <taxon>Hypocreomycetidae</taxon>
        <taxon>Hypocreales</taxon>
        <taxon>Nectriaceae</taxon>
        <taxon>Fusarium</taxon>
        <taxon>Fusarium redolens species complex</taxon>
    </lineage>
</organism>
<dbReference type="GO" id="GO:0046872">
    <property type="term" value="F:metal ion binding"/>
    <property type="evidence" value="ECO:0007669"/>
    <property type="project" value="UniProtKB-KW"/>
</dbReference>
<dbReference type="AlphaFoldDB" id="A0A9P9G4A0"/>
<dbReference type="GO" id="GO:0050584">
    <property type="term" value="F:linoleate 11-lipoxygenase activity"/>
    <property type="evidence" value="ECO:0007669"/>
    <property type="project" value="UniProtKB-EC"/>
</dbReference>
<dbReference type="GO" id="GO:0034440">
    <property type="term" value="P:lipid oxidation"/>
    <property type="evidence" value="ECO:0007669"/>
    <property type="project" value="InterPro"/>
</dbReference>
<keyword evidence="8" id="KW-0464">Manganese</keyword>